<protein>
    <submittedName>
        <fullName evidence="1">Uncharacterized protein</fullName>
    </submittedName>
</protein>
<reference evidence="1" key="1">
    <citation type="submission" date="2016-08" db="EMBL/GenBank/DDBJ databases">
        <title>Complete Genome Seqeunce of Paenibacillus sp. BIHB 4019 from tea rhizoplane.</title>
        <authorList>
            <person name="Thakur R."/>
            <person name="Swarnkar M.K."/>
            <person name="Gulati A."/>
        </authorList>
    </citation>
    <scope>NUCLEOTIDE SEQUENCE [LARGE SCALE GENOMIC DNA]</scope>
    <source>
        <strain evidence="1">BIHB4019</strain>
    </source>
</reference>
<name>A0A1B2DPU0_9BACL</name>
<accession>A0A1B2DPU0</accession>
<dbReference type="AlphaFoldDB" id="A0A1B2DPU0"/>
<dbReference type="EMBL" id="CP016808">
    <property type="protein sequence ID" value="ANY69734.1"/>
    <property type="molecule type" value="Genomic_DNA"/>
</dbReference>
<sequence>MTRPAKGATKNYVMTHMGSKLTITTDQMRKDSLEALLGLLYKHWHQSNPDSLDDFMERLNKHHGFAKAKLKPDDPSPELEEQGFDFFEAMMQRVRER</sequence>
<proteinExistence type="predicted"/>
<evidence type="ECO:0000313" key="1">
    <source>
        <dbReference type="EMBL" id="ANY69734.1"/>
    </source>
</evidence>
<organism evidence="1">
    <name type="scientific">Paenibacillus sp. BIHB 4019</name>
    <dbReference type="NCBI Taxonomy" id="1870819"/>
    <lineage>
        <taxon>Bacteria</taxon>
        <taxon>Bacillati</taxon>
        <taxon>Bacillota</taxon>
        <taxon>Bacilli</taxon>
        <taxon>Bacillales</taxon>
        <taxon>Paenibacillaceae</taxon>
        <taxon>Paenibacillus</taxon>
    </lineage>
</organism>
<dbReference type="RefSeq" id="WP_099520724.1">
    <property type="nucleotide sequence ID" value="NZ_CP016808.1"/>
</dbReference>
<gene>
    <name evidence="1" type="ORF">BBD42_27010</name>
</gene>